<dbReference type="Proteomes" id="UP000295357">
    <property type="component" value="Unassembled WGS sequence"/>
</dbReference>
<reference evidence="1 2" key="1">
    <citation type="submission" date="2019-03" db="EMBL/GenBank/DDBJ databases">
        <title>Genomic Encyclopedia of Type Strains, Phase IV (KMG-IV): sequencing the most valuable type-strain genomes for metagenomic binning, comparative biology and taxonomic classification.</title>
        <authorList>
            <person name="Goeker M."/>
        </authorList>
    </citation>
    <scope>NUCLEOTIDE SEQUENCE [LARGE SCALE GENOMIC DNA]</scope>
    <source>
        <strain evidence="1 2">DSM 25082</strain>
    </source>
</reference>
<protein>
    <submittedName>
        <fullName evidence="1">PGAP1-like protein</fullName>
    </submittedName>
</protein>
<dbReference type="Gene3D" id="3.40.50.1820">
    <property type="entry name" value="alpha/beta hydrolase"/>
    <property type="match status" value="1"/>
</dbReference>
<organism evidence="1 2">
    <name type="scientific">Roseateles asaccharophilus</name>
    <dbReference type="NCBI Taxonomy" id="582607"/>
    <lineage>
        <taxon>Bacteria</taxon>
        <taxon>Pseudomonadati</taxon>
        <taxon>Pseudomonadota</taxon>
        <taxon>Betaproteobacteria</taxon>
        <taxon>Burkholderiales</taxon>
        <taxon>Sphaerotilaceae</taxon>
        <taxon>Roseateles</taxon>
    </lineage>
</organism>
<accession>A0A4R6NCH2</accession>
<keyword evidence="2" id="KW-1185">Reference proteome</keyword>
<dbReference type="InterPro" id="IPR029058">
    <property type="entry name" value="AB_hydrolase_fold"/>
</dbReference>
<comment type="caution">
    <text evidence="1">The sequence shown here is derived from an EMBL/GenBank/DDBJ whole genome shotgun (WGS) entry which is preliminary data.</text>
</comment>
<dbReference type="AlphaFoldDB" id="A0A4R6NCH2"/>
<sequence length="524" mass="58680">MQQAPFFPIIYVRGYAMTESERDETAADPFCGFNLGSTVYRASTDKREPAKKFVFESPLLRLGAEFGYGDVYENGLDIMDADWQPRRGNRGIPSRSVIVYRYYDGGSALLGSGRPMEIEDYARGLSDLVLRVRDLVVAQEQIRPEDFRCYLVAHSMGGLVVRALLQNPALGDAAARGAVDKVFTYATPHNGIEAAGLKLPAWLSVAEIDNFSHARMARYLNLEAVYRRHGRVDFVPEQAFPIDRFFCMVGTNRADYGVAMGLSRAFAGHGSDGLVKVDNASVWAVDRQLRISKTSPTAYCYRSHSGFFGIVNSEEAYQNLVRFLFGDVRVDIWMQVDAVRLPEALQAQADEVEALYQFELLARPRGKRWYLSRRTAEEDSPACRTHAQLTRQQASGGNLVYLSTAFLANRAKVSQQDRSLAYAMDLAVRVPDYQLRKRFWPDQHFEGSHLLRDGLLISLEPPLQPGGEWRILHSWESQHVGQATQALSYQALADGGLRLELPLPRSGLTPGLDGKVVLIVSAWR</sequence>
<dbReference type="OrthoDB" id="275181at2"/>
<dbReference type="SUPFAM" id="SSF53474">
    <property type="entry name" value="alpha/beta-Hydrolases"/>
    <property type="match status" value="1"/>
</dbReference>
<dbReference type="EMBL" id="SNXE01000001">
    <property type="protein sequence ID" value="TDP12695.1"/>
    <property type="molecule type" value="Genomic_DNA"/>
</dbReference>
<proteinExistence type="predicted"/>
<dbReference type="RefSeq" id="WP_133601639.1">
    <property type="nucleotide sequence ID" value="NZ_JAUFPJ010000005.1"/>
</dbReference>
<evidence type="ECO:0000313" key="1">
    <source>
        <dbReference type="EMBL" id="TDP12695.1"/>
    </source>
</evidence>
<name>A0A4R6NCH2_9BURK</name>
<evidence type="ECO:0000313" key="2">
    <source>
        <dbReference type="Proteomes" id="UP000295357"/>
    </source>
</evidence>
<gene>
    <name evidence="1" type="ORF">DFR39_101168</name>
</gene>